<name>A0A356LIH9_9BURK</name>
<organism evidence="1 2">
    <name type="scientific">Advenella kashmirensis</name>
    <dbReference type="NCBI Taxonomy" id="310575"/>
    <lineage>
        <taxon>Bacteria</taxon>
        <taxon>Pseudomonadati</taxon>
        <taxon>Pseudomonadota</taxon>
        <taxon>Betaproteobacteria</taxon>
        <taxon>Burkholderiales</taxon>
        <taxon>Alcaligenaceae</taxon>
    </lineage>
</organism>
<accession>A0A356LIH9</accession>
<dbReference type="Proteomes" id="UP000264036">
    <property type="component" value="Unassembled WGS sequence"/>
</dbReference>
<comment type="caution">
    <text evidence="1">The sequence shown here is derived from an EMBL/GenBank/DDBJ whole genome shotgun (WGS) entry which is preliminary data.</text>
</comment>
<dbReference type="AlphaFoldDB" id="A0A356LIH9"/>
<proteinExistence type="predicted"/>
<evidence type="ECO:0000313" key="1">
    <source>
        <dbReference type="EMBL" id="HBP30548.1"/>
    </source>
</evidence>
<reference evidence="1 2" key="1">
    <citation type="journal article" date="2018" name="Nat. Biotechnol.">
        <title>A standardized bacterial taxonomy based on genome phylogeny substantially revises the tree of life.</title>
        <authorList>
            <person name="Parks D.H."/>
            <person name="Chuvochina M."/>
            <person name="Waite D.W."/>
            <person name="Rinke C."/>
            <person name="Skarshewski A."/>
            <person name="Chaumeil P.A."/>
            <person name="Hugenholtz P."/>
        </authorList>
    </citation>
    <scope>NUCLEOTIDE SEQUENCE [LARGE SCALE GENOMIC DNA]</scope>
    <source>
        <strain evidence="1">UBA10707</strain>
    </source>
</reference>
<gene>
    <name evidence="1" type="ORF">DD666_14160</name>
</gene>
<evidence type="ECO:0000313" key="2">
    <source>
        <dbReference type="Proteomes" id="UP000264036"/>
    </source>
</evidence>
<protein>
    <submittedName>
        <fullName evidence="1">Uncharacterized protein</fullName>
    </submittedName>
</protein>
<dbReference type="EMBL" id="DOEK01000029">
    <property type="protein sequence ID" value="HBP30548.1"/>
    <property type="molecule type" value="Genomic_DNA"/>
</dbReference>
<sequence>MRCDVNFIFTTTQTLQVQLNMEPTAALAAQSQQWLVEKWEELECEPLRPSGKVLVLDRILGVTDAMGYEFLQNHPDQRELLAHHCINALGSPSITVDLPGLTVNA</sequence>